<dbReference type="InterPro" id="IPR025121">
    <property type="entry name" value="GTPase_HflX_N"/>
</dbReference>
<evidence type="ECO:0000313" key="11">
    <source>
        <dbReference type="EMBL" id="TKR34268.1"/>
    </source>
</evidence>
<evidence type="ECO:0000259" key="10">
    <source>
        <dbReference type="PROSITE" id="PS51705"/>
    </source>
</evidence>
<gene>
    <name evidence="6 11" type="primary">hflX</name>
    <name evidence="11" type="ORF">FCE95_05750</name>
</gene>
<keyword evidence="3 6" id="KW-0547">Nucleotide-binding</keyword>
<dbReference type="Gene3D" id="6.10.250.2860">
    <property type="match status" value="1"/>
</dbReference>
<dbReference type="GO" id="GO:0003924">
    <property type="term" value="F:GTPase activity"/>
    <property type="evidence" value="ECO:0007669"/>
    <property type="project" value="UniProtKB-UniRule"/>
</dbReference>
<keyword evidence="5 6" id="KW-0342">GTP-binding</keyword>
<dbReference type="InterPro" id="IPR030394">
    <property type="entry name" value="G_HFLX_dom"/>
</dbReference>
<dbReference type="FunFam" id="3.40.50.11060:FF:000001">
    <property type="entry name" value="GTPase HflX"/>
    <property type="match status" value="1"/>
</dbReference>
<evidence type="ECO:0000256" key="9">
    <source>
        <dbReference type="SAM" id="Coils"/>
    </source>
</evidence>
<dbReference type="HAMAP" id="MF_00900">
    <property type="entry name" value="GTPase_HflX"/>
    <property type="match status" value="1"/>
</dbReference>
<keyword evidence="2 8" id="KW-0479">Metal-binding</keyword>
<dbReference type="GO" id="GO:0005525">
    <property type="term" value="F:GTP binding"/>
    <property type="evidence" value="ECO:0007669"/>
    <property type="project" value="UniProtKB-UniRule"/>
</dbReference>
<feature type="binding site" evidence="7">
    <location>
        <begin position="204"/>
        <end position="211"/>
    </location>
    <ligand>
        <name>GTP</name>
        <dbReference type="ChEBI" id="CHEBI:37565"/>
    </ligand>
</feature>
<keyword evidence="4 8" id="KW-0460">Magnesium</keyword>
<evidence type="ECO:0000313" key="12">
    <source>
        <dbReference type="Proteomes" id="UP000308707"/>
    </source>
</evidence>
<feature type="binding site" evidence="7">
    <location>
        <begin position="341"/>
        <end position="343"/>
    </location>
    <ligand>
        <name>GTP</name>
        <dbReference type="ChEBI" id="CHEBI:37565"/>
    </ligand>
</feature>
<evidence type="ECO:0000256" key="4">
    <source>
        <dbReference type="ARBA" id="ARBA00022842"/>
    </source>
</evidence>
<dbReference type="InterPro" id="IPR016496">
    <property type="entry name" value="GTPase_HflX"/>
</dbReference>
<feature type="coiled-coil region" evidence="9">
    <location>
        <begin position="157"/>
        <end position="191"/>
    </location>
</feature>
<feature type="binding site" evidence="7">
    <location>
        <begin position="316"/>
        <end position="319"/>
    </location>
    <ligand>
        <name>GTP</name>
        <dbReference type="ChEBI" id="CHEBI:37565"/>
    </ligand>
</feature>
<evidence type="ECO:0000256" key="8">
    <source>
        <dbReference type="PIRSR" id="PIRSR006809-2"/>
    </source>
</evidence>
<dbReference type="Pfam" id="PF01926">
    <property type="entry name" value="MMR_HSR1"/>
    <property type="match status" value="1"/>
</dbReference>
<comment type="subunit">
    <text evidence="6">Monomer. Associates with the 50S ribosomal subunit.</text>
</comment>
<dbReference type="GO" id="GO:0043022">
    <property type="term" value="F:ribosome binding"/>
    <property type="evidence" value="ECO:0007669"/>
    <property type="project" value="TreeGrafter"/>
</dbReference>
<dbReference type="GO" id="GO:0046872">
    <property type="term" value="F:metal ion binding"/>
    <property type="evidence" value="ECO:0007669"/>
    <property type="project" value="UniProtKB-KW"/>
</dbReference>
<organism evidence="11 12">
    <name type="scientific">Luteimonas gilva</name>
    <dbReference type="NCBI Taxonomy" id="2572684"/>
    <lineage>
        <taxon>Bacteria</taxon>
        <taxon>Pseudomonadati</taxon>
        <taxon>Pseudomonadota</taxon>
        <taxon>Gammaproteobacteria</taxon>
        <taxon>Lysobacterales</taxon>
        <taxon>Lysobacteraceae</taxon>
        <taxon>Luteimonas</taxon>
    </lineage>
</organism>
<dbReference type="PIRSF" id="PIRSF006809">
    <property type="entry name" value="GTP-binding_hflX_prd"/>
    <property type="match status" value="1"/>
</dbReference>
<dbReference type="Pfam" id="PF16360">
    <property type="entry name" value="GTP-bdg_M"/>
    <property type="match status" value="1"/>
</dbReference>
<dbReference type="Pfam" id="PF13167">
    <property type="entry name" value="GTP-bdg_N"/>
    <property type="match status" value="1"/>
</dbReference>
<evidence type="ECO:0000256" key="2">
    <source>
        <dbReference type="ARBA" id="ARBA00022723"/>
    </source>
</evidence>
<reference evidence="11 12" key="1">
    <citation type="submission" date="2019-04" db="EMBL/GenBank/DDBJ databases">
        <title>Reference strain of H23.</title>
        <authorList>
            <person name="Luo X."/>
        </authorList>
    </citation>
    <scope>NUCLEOTIDE SEQUENCE [LARGE SCALE GENOMIC DNA]</scope>
    <source>
        <strain evidence="11 12">H23</strain>
    </source>
</reference>
<dbReference type="PROSITE" id="PS51705">
    <property type="entry name" value="G_HFLX"/>
    <property type="match status" value="1"/>
</dbReference>
<evidence type="ECO:0000256" key="7">
    <source>
        <dbReference type="PIRSR" id="PIRSR006809-1"/>
    </source>
</evidence>
<dbReference type="PRINTS" id="PR00326">
    <property type="entry name" value="GTP1OBG"/>
</dbReference>
<feature type="binding site" evidence="8">
    <location>
        <position position="231"/>
    </location>
    <ligand>
        <name>Mg(2+)</name>
        <dbReference type="ChEBI" id="CHEBI:18420"/>
    </ligand>
</feature>
<dbReference type="Gene3D" id="3.40.50.11060">
    <property type="entry name" value="GTPase HflX, N-terminal domain"/>
    <property type="match status" value="1"/>
</dbReference>
<keyword evidence="12" id="KW-1185">Reference proteome</keyword>
<dbReference type="PANTHER" id="PTHR10229:SF0">
    <property type="entry name" value="GTP-BINDING PROTEIN 6-RELATED"/>
    <property type="match status" value="1"/>
</dbReference>
<comment type="caution">
    <text evidence="11">The sequence shown here is derived from an EMBL/GenBank/DDBJ whole genome shotgun (WGS) entry which is preliminary data.</text>
</comment>
<comment type="subcellular location">
    <subcellularLocation>
        <location evidence="6">Cytoplasm</location>
    </subcellularLocation>
    <text evidence="6">May associate with membranes.</text>
</comment>
<dbReference type="InterPro" id="IPR027417">
    <property type="entry name" value="P-loop_NTPase"/>
</dbReference>
<comment type="function">
    <text evidence="6">GTPase that associates with the 50S ribosomal subunit and may have a role during protein synthesis or ribosome biogenesis.</text>
</comment>
<comment type="cofactor">
    <cofactor evidence="8">
        <name>Mg(2+)</name>
        <dbReference type="ChEBI" id="CHEBI:18420"/>
    </cofactor>
</comment>
<dbReference type="InterPro" id="IPR032305">
    <property type="entry name" value="GTP-bd_M"/>
</dbReference>
<name>A0A4U5JZI2_9GAMM</name>
<sequence length="433" mass="47028">MFDRGRKGEHALLIQPHAGGPPADGAMEEFADLARSAGASIATLLTARIDKPNPATLIGSGKLEEVKAAADATGADLVLVNHALTPVQERNLEKALERRVVDRTGLILDIFAQRARSHEGKLQVELAQLKHMATRLVRGWTHLERQRSAIGMRGPGETQLETDRRLLQKRVDQLQKRLEKVEVQHTQMRRARVRSEVPRVALVGYTNAGKSTLFNALTGAEAYAADQLFATLDPTVRRLALPGGAVLLADTVGFVRDLPHELVAAFRSTLSEAREADLLLHVIDAADPLRNERVAQVDAVLAEIGAGDLPQVLVYNKIDRVEGAEARYEKPNEGRARVWLSAQNGLGLDLLRQALGEALDLRRVVGEVLLPNHAARLRSRLHDLDAVRAESHDEDGWRLSVDLAASDAARLAAGEGGEALRGLLPGEGANPTL</sequence>
<protein>
    <recommendedName>
        <fullName evidence="6">GTPase HflX</fullName>
    </recommendedName>
    <alternativeName>
        <fullName evidence="6">GTP-binding protein HflX</fullName>
    </alternativeName>
</protein>
<dbReference type="EMBL" id="SZUA01000001">
    <property type="protein sequence ID" value="TKR34268.1"/>
    <property type="molecule type" value="Genomic_DNA"/>
</dbReference>
<comment type="similarity">
    <text evidence="6">Belongs to the TRAFAC class OBG-HflX-like GTPase superfamily. HflX GTPase family.</text>
</comment>
<dbReference type="AlphaFoldDB" id="A0A4U5JZI2"/>
<dbReference type="InterPro" id="IPR042108">
    <property type="entry name" value="GTPase_HflX_N_sf"/>
</dbReference>
<evidence type="ECO:0000256" key="6">
    <source>
        <dbReference type="HAMAP-Rule" id="MF_00900"/>
    </source>
</evidence>
<dbReference type="NCBIfam" id="TIGR03156">
    <property type="entry name" value="GTP_HflX"/>
    <property type="match status" value="1"/>
</dbReference>
<dbReference type="OrthoDB" id="9812272at2"/>
<evidence type="ECO:0000256" key="1">
    <source>
        <dbReference type="ARBA" id="ARBA00022490"/>
    </source>
</evidence>
<feature type="binding site" evidence="7">
    <location>
        <begin position="229"/>
        <end position="233"/>
    </location>
    <ligand>
        <name>GTP</name>
        <dbReference type="ChEBI" id="CHEBI:37565"/>
    </ligand>
</feature>
<dbReference type="FunFam" id="3.40.50.300:FF:000173">
    <property type="entry name" value="GTPase HflX"/>
    <property type="match status" value="1"/>
</dbReference>
<dbReference type="GO" id="GO:0005737">
    <property type="term" value="C:cytoplasm"/>
    <property type="evidence" value="ECO:0007669"/>
    <property type="project" value="UniProtKB-SubCell"/>
</dbReference>
<dbReference type="SUPFAM" id="SSF52540">
    <property type="entry name" value="P-loop containing nucleoside triphosphate hydrolases"/>
    <property type="match status" value="1"/>
</dbReference>
<feature type="domain" description="Hflx-type G" evidence="10">
    <location>
        <begin position="198"/>
        <end position="363"/>
    </location>
</feature>
<dbReference type="NCBIfam" id="NF008280">
    <property type="entry name" value="PRK11058.1"/>
    <property type="match status" value="1"/>
</dbReference>
<evidence type="ECO:0000256" key="3">
    <source>
        <dbReference type="ARBA" id="ARBA00022741"/>
    </source>
</evidence>
<dbReference type="CDD" id="cd01878">
    <property type="entry name" value="HflX"/>
    <property type="match status" value="1"/>
</dbReference>
<keyword evidence="1 6" id="KW-0963">Cytoplasm</keyword>
<accession>A0A4U5JZI2</accession>
<evidence type="ECO:0000256" key="5">
    <source>
        <dbReference type="ARBA" id="ARBA00023134"/>
    </source>
</evidence>
<dbReference type="InterPro" id="IPR006073">
    <property type="entry name" value="GTP-bd"/>
</dbReference>
<feature type="binding site" evidence="8">
    <location>
        <position position="211"/>
    </location>
    <ligand>
        <name>Mg(2+)</name>
        <dbReference type="ChEBI" id="CHEBI:18420"/>
    </ligand>
</feature>
<dbReference type="Proteomes" id="UP000308707">
    <property type="component" value="Unassembled WGS sequence"/>
</dbReference>
<keyword evidence="9" id="KW-0175">Coiled coil</keyword>
<proteinExistence type="inferred from homology"/>
<dbReference type="RefSeq" id="WP_137266470.1">
    <property type="nucleotide sequence ID" value="NZ_SZUA01000001.1"/>
</dbReference>
<dbReference type="Gene3D" id="3.40.50.300">
    <property type="entry name" value="P-loop containing nucleotide triphosphate hydrolases"/>
    <property type="match status" value="1"/>
</dbReference>
<dbReference type="PANTHER" id="PTHR10229">
    <property type="entry name" value="GTP-BINDING PROTEIN HFLX"/>
    <property type="match status" value="1"/>
</dbReference>
<feature type="binding site" evidence="7">
    <location>
        <begin position="250"/>
        <end position="253"/>
    </location>
    <ligand>
        <name>GTP</name>
        <dbReference type="ChEBI" id="CHEBI:37565"/>
    </ligand>
</feature>